<sequence length="143" mass="14856">MTSSSNTTSFATLTGTYPATQLASGLAINTDTLVATGGSNASIALDVLFRNYQSNTINFDIIICATGSNSTEANNRTQIQIPASAGNNGSTQLASLAALAPQLFDLDLAGNRVITLESGISIYVRNKAALTADVCITVKMRSF</sequence>
<dbReference type="EMBL" id="AP017313">
    <property type="protein sequence ID" value="BAU52966.1"/>
    <property type="molecule type" value="Genomic_DNA"/>
</dbReference>
<name>A0A120MYF8_9SPHI</name>
<dbReference type="Proteomes" id="UP000218263">
    <property type="component" value="Chromosome"/>
</dbReference>
<gene>
    <name evidence="1" type="ORF">MgSA37_01133</name>
</gene>
<dbReference type="AlphaFoldDB" id="A0A120MYF8"/>
<dbReference type="RefSeq" id="WP_096350225.1">
    <property type="nucleotide sequence ID" value="NZ_AP017313.1"/>
</dbReference>
<dbReference type="OrthoDB" id="796952at2"/>
<proteinExistence type="predicted"/>
<reference evidence="1 2" key="1">
    <citation type="submission" date="2015-12" db="EMBL/GenBank/DDBJ databases">
        <title>Genome sequence of Mucilaginibacter gotjawali.</title>
        <authorList>
            <person name="Lee J.S."/>
            <person name="Lee K.C."/>
            <person name="Kim K.K."/>
            <person name="Lee B.W."/>
        </authorList>
    </citation>
    <scope>NUCLEOTIDE SEQUENCE [LARGE SCALE GENOMIC DNA]</scope>
    <source>
        <strain evidence="1 2">SA3-7</strain>
    </source>
</reference>
<accession>A0A120MYF8</accession>
<keyword evidence="2" id="KW-1185">Reference proteome</keyword>
<organism evidence="1 2">
    <name type="scientific">Mucilaginibacter gotjawali</name>
    <dbReference type="NCBI Taxonomy" id="1550579"/>
    <lineage>
        <taxon>Bacteria</taxon>
        <taxon>Pseudomonadati</taxon>
        <taxon>Bacteroidota</taxon>
        <taxon>Sphingobacteriia</taxon>
        <taxon>Sphingobacteriales</taxon>
        <taxon>Sphingobacteriaceae</taxon>
        <taxon>Mucilaginibacter</taxon>
    </lineage>
</organism>
<evidence type="ECO:0000313" key="1">
    <source>
        <dbReference type="EMBL" id="BAU52966.1"/>
    </source>
</evidence>
<evidence type="ECO:0000313" key="2">
    <source>
        <dbReference type="Proteomes" id="UP000218263"/>
    </source>
</evidence>
<dbReference type="KEGG" id="mgot:MgSA37_01133"/>
<protein>
    <submittedName>
        <fullName evidence="1">Uncharacterized protein</fullName>
    </submittedName>
</protein>